<dbReference type="PRINTS" id="PR00463">
    <property type="entry name" value="EP450I"/>
</dbReference>
<feature type="transmembrane region" description="Helical" evidence="14">
    <location>
        <begin position="86"/>
        <end position="102"/>
    </location>
</feature>
<dbReference type="Pfam" id="PF00067">
    <property type="entry name" value="p450"/>
    <property type="match status" value="1"/>
</dbReference>
<comment type="caution">
    <text evidence="15">The sequence shown here is derived from an EMBL/GenBank/DDBJ whole genome shotgun (WGS) entry which is preliminary data.</text>
</comment>
<dbReference type="AlphaFoldDB" id="A0A4S4DF75"/>
<evidence type="ECO:0000256" key="8">
    <source>
        <dbReference type="ARBA" id="ARBA00023002"/>
    </source>
</evidence>
<dbReference type="STRING" id="542762.A0A4S4DF75"/>
<dbReference type="InterPro" id="IPR001128">
    <property type="entry name" value="Cyt_P450"/>
</dbReference>
<evidence type="ECO:0000256" key="13">
    <source>
        <dbReference type="RuleBase" id="RU000461"/>
    </source>
</evidence>
<comment type="similarity">
    <text evidence="3 13">Belongs to the cytochrome P450 family.</text>
</comment>
<keyword evidence="7 14" id="KW-1133">Transmembrane helix</keyword>
<keyword evidence="10 13" id="KW-0503">Monooxygenase</keyword>
<dbReference type="InterPro" id="IPR002401">
    <property type="entry name" value="Cyt_P450_E_grp-I"/>
</dbReference>
<dbReference type="PANTHER" id="PTHR47955:SF22">
    <property type="entry name" value="CYTOCHROME P450 83B1-LIKE"/>
    <property type="match status" value="1"/>
</dbReference>
<feature type="binding site" description="axial binding residue" evidence="12">
    <location>
        <position position="521"/>
    </location>
    <ligand>
        <name>heme</name>
        <dbReference type="ChEBI" id="CHEBI:30413"/>
    </ligand>
    <ligandPart>
        <name>Fe</name>
        <dbReference type="ChEBI" id="CHEBI:18248"/>
    </ligandPart>
</feature>
<dbReference type="GO" id="GO:0016705">
    <property type="term" value="F:oxidoreductase activity, acting on paired donors, with incorporation or reduction of molecular oxygen"/>
    <property type="evidence" value="ECO:0007669"/>
    <property type="project" value="InterPro"/>
</dbReference>
<dbReference type="GO" id="GO:0020037">
    <property type="term" value="F:heme binding"/>
    <property type="evidence" value="ECO:0007669"/>
    <property type="project" value="InterPro"/>
</dbReference>
<name>A0A4S4DF75_CAMSN</name>
<evidence type="ECO:0000256" key="10">
    <source>
        <dbReference type="ARBA" id="ARBA00023033"/>
    </source>
</evidence>
<evidence type="ECO:0000313" key="16">
    <source>
        <dbReference type="Proteomes" id="UP000306102"/>
    </source>
</evidence>
<accession>A0A4S4DF75</accession>
<evidence type="ECO:0000256" key="11">
    <source>
        <dbReference type="ARBA" id="ARBA00023136"/>
    </source>
</evidence>
<evidence type="ECO:0000313" key="15">
    <source>
        <dbReference type="EMBL" id="THG01372.1"/>
    </source>
</evidence>
<evidence type="ECO:0000256" key="1">
    <source>
        <dbReference type="ARBA" id="ARBA00001971"/>
    </source>
</evidence>
<evidence type="ECO:0008006" key="17">
    <source>
        <dbReference type="Google" id="ProtNLM"/>
    </source>
</evidence>
<evidence type="ECO:0000256" key="3">
    <source>
        <dbReference type="ARBA" id="ARBA00010617"/>
    </source>
</evidence>
<dbReference type="PROSITE" id="PS00086">
    <property type="entry name" value="CYTOCHROME_P450"/>
    <property type="match status" value="1"/>
</dbReference>
<gene>
    <name evidence="15" type="ORF">TEA_006323</name>
</gene>
<keyword evidence="5 14" id="KW-0812">Transmembrane</keyword>
<evidence type="ECO:0000256" key="12">
    <source>
        <dbReference type="PIRSR" id="PIRSR602401-1"/>
    </source>
</evidence>
<dbReference type="SUPFAM" id="SSF48264">
    <property type="entry name" value="Cytochrome P450"/>
    <property type="match status" value="1"/>
</dbReference>
<dbReference type="EMBL" id="SDRB02011427">
    <property type="protein sequence ID" value="THG01372.1"/>
    <property type="molecule type" value="Genomic_DNA"/>
</dbReference>
<dbReference type="FunFam" id="1.10.630.10:FF:000011">
    <property type="entry name" value="Cytochrome P450 83B1"/>
    <property type="match status" value="1"/>
</dbReference>
<organism evidence="15 16">
    <name type="scientific">Camellia sinensis var. sinensis</name>
    <name type="common">China tea</name>
    <dbReference type="NCBI Taxonomy" id="542762"/>
    <lineage>
        <taxon>Eukaryota</taxon>
        <taxon>Viridiplantae</taxon>
        <taxon>Streptophyta</taxon>
        <taxon>Embryophyta</taxon>
        <taxon>Tracheophyta</taxon>
        <taxon>Spermatophyta</taxon>
        <taxon>Magnoliopsida</taxon>
        <taxon>eudicotyledons</taxon>
        <taxon>Gunneridae</taxon>
        <taxon>Pentapetalae</taxon>
        <taxon>asterids</taxon>
        <taxon>Ericales</taxon>
        <taxon>Theaceae</taxon>
        <taxon>Camellia</taxon>
    </lineage>
</organism>
<reference evidence="15 16" key="1">
    <citation type="journal article" date="2018" name="Proc. Natl. Acad. Sci. U.S.A.">
        <title>Draft genome sequence of Camellia sinensis var. sinensis provides insights into the evolution of the tea genome and tea quality.</title>
        <authorList>
            <person name="Wei C."/>
            <person name="Yang H."/>
            <person name="Wang S."/>
            <person name="Zhao J."/>
            <person name="Liu C."/>
            <person name="Gao L."/>
            <person name="Xia E."/>
            <person name="Lu Y."/>
            <person name="Tai Y."/>
            <person name="She G."/>
            <person name="Sun J."/>
            <person name="Cao H."/>
            <person name="Tong W."/>
            <person name="Gao Q."/>
            <person name="Li Y."/>
            <person name="Deng W."/>
            <person name="Jiang X."/>
            <person name="Wang W."/>
            <person name="Chen Q."/>
            <person name="Zhang S."/>
            <person name="Li H."/>
            <person name="Wu J."/>
            <person name="Wang P."/>
            <person name="Li P."/>
            <person name="Shi C."/>
            <person name="Zheng F."/>
            <person name="Jian J."/>
            <person name="Huang B."/>
            <person name="Shan D."/>
            <person name="Shi M."/>
            <person name="Fang C."/>
            <person name="Yue Y."/>
            <person name="Li F."/>
            <person name="Li D."/>
            <person name="Wei S."/>
            <person name="Han B."/>
            <person name="Jiang C."/>
            <person name="Yin Y."/>
            <person name="Xia T."/>
            <person name="Zhang Z."/>
            <person name="Bennetzen J.L."/>
            <person name="Zhao S."/>
            <person name="Wan X."/>
        </authorList>
    </citation>
    <scope>NUCLEOTIDE SEQUENCE [LARGE SCALE GENOMIC DNA]</scope>
    <source>
        <strain evidence="16">cv. Shuchazao</strain>
        <tissue evidence="15">Leaf</tissue>
    </source>
</reference>
<evidence type="ECO:0000256" key="4">
    <source>
        <dbReference type="ARBA" id="ARBA00022617"/>
    </source>
</evidence>
<keyword evidence="6 12" id="KW-0479">Metal-binding</keyword>
<dbReference type="Proteomes" id="UP000306102">
    <property type="component" value="Unassembled WGS sequence"/>
</dbReference>
<keyword evidence="11 14" id="KW-0472">Membrane</keyword>
<dbReference type="GO" id="GO:0016020">
    <property type="term" value="C:membrane"/>
    <property type="evidence" value="ECO:0007669"/>
    <property type="project" value="UniProtKB-SubCell"/>
</dbReference>
<dbReference type="Gene3D" id="1.10.630.10">
    <property type="entry name" value="Cytochrome P450"/>
    <property type="match status" value="1"/>
</dbReference>
<evidence type="ECO:0000256" key="14">
    <source>
        <dbReference type="SAM" id="Phobius"/>
    </source>
</evidence>
<dbReference type="CDD" id="cd11072">
    <property type="entry name" value="CYP71-like"/>
    <property type="match status" value="1"/>
</dbReference>
<dbReference type="PRINTS" id="PR00385">
    <property type="entry name" value="P450"/>
</dbReference>
<evidence type="ECO:0000256" key="7">
    <source>
        <dbReference type="ARBA" id="ARBA00022989"/>
    </source>
</evidence>
<protein>
    <recommendedName>
        <fullName evidence="17">Cytochrome P450</fullName>
    </recommendedName>
</protein>
<keyword evidence="16" id="KW-1185">Reference proteome</keyword>
<keyword evidence="4 12" id="KW-0349">Heme</keyword>
<evidence type="ECO:0000256" key="5">
    <source>
        <dbReference type="ARBA" id="ARBA00022692"/>
    </source>
</evidence>
<dbReference type="PANTHER" id="PTHR47955">
    <property type="entry name" value="CYTOCHROME P450 FAMILY 71 PROTEIN"/>
    <property type="match status" value="1"/>
</dbReference>
<dbReference type="GO" id="GO:0004497">
    <property type="term" value="F:monooxygenase activity"/>
    <property type="evidence" value="ECO:0007669"/>
    <property type="project" value="UniProtKB-KW"/>
</dbReference>
<evidence type="ECO:0000256" key="9">
    <source>
        <dbReference type="ARBA" id="ARBA00023004"/>
    </source>
</evidence>
<dbReference type="InterPro" id="IPR036396">
    <property type="entry name" value="Cyt_P450_sf"/>
</dbReference>
<keyword evidence="8 13" id="KW-0560">Oxidoreductase</keyword>
<keyword evidence="9 12" id="KW-0408">Iron</keyword>
<evidence type="ECO:0000256" key="6">
    <source>
        <dbReference type="ARBA" id="ARBA00022723"/>
    </source>
</evidence>
<comment type="cofactor">
    <cofactor evidence="1 12">
        <name>heme</name>
        <dbReference type="ChEBI" id="CHEBI:30413"/>
    </cofactor>
</comment>
<evidence type="ECO:0000256" key="2">
    <source>
        <dbReference type="ARBA" id="ARBA00004167"/>
    </source>
</evidence>
<sequence length="579" mass="65630">MSPEPRRWMNRRSGREIWPEEEADLARRSASQQGLPEGVWGFAAAAAMAGPRWLTEEVEGVEEDGEEEMAVAEAAAMDAAARIPDFFMLFALPIFLFFFVLHKNRGNGQVLLPPGPPGLPFIGNLHQLDNSAPHRYFWQLSKKYGPLMSLRLGSVPTLVVSSAKMAKEVMKTHDLEFSSRPSMVGSQKLSYNGLDLAFAPYNDYWRQMRKVCVLQLFNTKRVQSFHSVREEEVHRMIEKISKLASEDNGINLSEMLMALTSTTICRVAFGKRYEDEGHERSRFHSLLNEGQAMIASFFISDYFPLMGWVDRLSGLYGRLEKNFKEFDKFYQEIIDDHLDPKRRKSNQEDITDVLLKLQNNRSLAIDITFDHIKAVLMNIFFGGTDTSAATLVWAMTALMQNTKAMKRVQEEVRNLVGEKGSVDEDDLQNLPYLKAVVKETMRLHPAVPLLVPRETTQTCKIDGYEIPPKTLVYVNAWAIGRDPEAWDNPQEFLPERFIGSTIDFKGQDFELVPFGAGRRGCPGLYMGAVQVELTLANLLGAFDWELPVGMKKEDLDTEVIPGVTMHKKTALCLVARNYN</sequence>
<dbReference type="GO" id="GO:0005506">
    <property type="term" value="F:iron ion binding"/>
    <property type="evidence" value="ECO:0007669"/>
    <property type="project" value="InterPro"/>
</dbReference>
<proteinExistence type="inferred from homology"/>
<comment type="subcellular location">
    <subcellularLocation>
        <location evidence="2">Membrane</location>
        <topology evidence="2">Single-pass membrane protein</topology>
    </subcellularLocation>
</comment>
<dbReference type="InterPro" id="IPR017972">
    <property type="entry name" value="Cyt_P450_CS"/>
</dbReference>